<feature type="compositionally biased region" description="Basic and acidic residues" evidence="1">
    <location>
        <begin position="40"/>
        <end position="53"/>
    </location>
</feature>
<protein>
    <submittedName>
        <fullName evidence="3">Uncharacterized protein</fullName>
    </submittedName>
</protein>
<sequence>MGPVAWWPGRWPGVFLADLLQISMQPLQKGGNGPMASAGRTKEAGRKMHDARSQRKCQCSAQEAKQMPSNGPAHQPQAQRAALQPRSSRRHSHWLQRTILTRIMAKLNLTKQS</sequence>
<organism evidence="3 4">
    <name type="scientific">Coccidioides posadasii RMSCC 3488</name>
    <dbReference type="NCBI Taxonomy" id="454284"/>
    <lineage>
        <taxon>Eukaryota</taxon>
        <taxon>Fungi</taxon>
        <taxon>Dikarya</taxon>
        <taxon>Ascomycota</taxon>
        <taxon>Pezizomycotina</taxon>
        <taxon>Eurotiomycetes</taxon>
        <taxon>Eurotiomycetidae</taxon>
        <taxon>Onygenales</taxon>
        <taxon>Onygenaceae</taxon>
        <taxon>Coccidioides</taxon>
    </lineage>
</organism>
<reference evidence="4" key="2">
    <citation type="journal article" date="2009" name="Genome Res.">
        <title>Comparative genomic analyses of the human fungal pathogens Coccidioides and their relatives.</title>
        <authorList>
            <person name="Sharpton T.J."/>
            <person name="Stajich J.E."/>
            <person name="Rounsley S.D."/>
            <person name="Gardner M.J."/>
            <person name="Wortman J.R."/>
            <person name="Jordar V.S."/>
            <person name="Maiti R."/>
            <person name="Kodira C.D."/>
            <person name="Neafsey D.E."/>
            <person name="Zeng Q."/>
            <person name="Hung C.-Y."/>
            <person name="McMahan C."/>
            <person name="Muszewska A."/>
            <person name="Grynberg M."/>
            <person name="Mandel M.A."/>
            <person name="Kellner E.M."/>
            <person name="Barker B.M."/>
            <person name="Galgiani J.N."/>
            <person name="Orbach M.J."/>
            <person name="Kirkland T.N."/>
            <person name="Cole G.T."/>
            <person name="Henn M.R."/>
            <person name="Birren B.W."/>
            <person name="Taylor J.W."/>
        </authorList>
    </citation>
    <scope>NUCLEOTIDE SEQUENCE [LARGE SCALE GENOMIC DNA]</scope>
    <source>
        <strain evidence="4">RMSCC 3488</strain>
    </source>
</reference>
<feature type="compositionally biased region" description="Polar residues" evidence="1">
    <location>
        <begin position="56"/>
        <end position="69"/>
    </location>
</feature>
<dbReference type="Proteomes" id="UP000054567">
    <property type="component" value="Unassembled WGS sequence"/>
</dbReference>
<name>A0A0J6IBN2_COCPO</name>
<evidence type="ECO:0000313" key="4">
    <source>
        <dbReference type="Proteomes" id="UP000054567"/>
    </source>
</evidence>
<dbReference type="VEuPathDB" id="FungiDB:CPAG_05380"/>
<evidence type="ECO:0000313" key="3">
    <source>
        <dbReference type="EMBL" id="KMM69057.1"/>
    </source>
</evidence>
<feature type="region of interest" description="Disordered" evidence="1">
    <location>
        <begin position="27"/>
        <end position="95"/>
    </location>
</feature>
<reference evidence="4" key="3">
    <citation type="journal article" date="2010" name="Genome Res.">
        <title>Population genomic sequencing of Coccidioides fungi reveals recent hybridization and transposon control.</title>
        <authorList>
            <person name="Neafsey D.E."/>
            <person name="Barker B.M."/>
            <person name="Sharpton T.J."/>
            <person name="Stajich J.E."/>
            <person name="Park D.J."/>
            <person name="Whiston E."/>
            <person name="Hung C.-Y."/>
            <person name="McMahan C."/>
            <person name="White J."/>
            <person name="Sykes S."/>
            <person name="Heiman D."/>
            <person name="Young S."/>
            <person name="Zeng Q."/>
            <person name="Abouelleil A."/>
            <person name="Aftuck L."/>
            <person name="Bessette D."/>
            <person name="Brown A."/>
            <person name="FitzGerald M."/>
            <person name="Lui A."/>
            <person name="Macdonald J.P."/>
            <person name="Priest M."/>
            <person name="Orbach M.J."/>
            <person name="Galgiani J.N."/>
            <person name="Kirkland T.N."/>
            <person name="Cole G.T."/>
            <person name="Birren B.W."/>
            <person name="Henn M.R."/>
            <person name="Taylor J.W."/>
            <person name="Rounsley S.D."/>
        </authorList>
    </citation>
    <scope>NUCLEOTIDE SEQUENCE [LARGE SCALE GENOMIC DNA]</scope>
    <source>
        <strain evidence="4">RMSCC 3488</strain>
    </source>
</reference>
<reference evidence="3 4" key="1">
    <citation type="submission" date="2007-06" db="EMBL/GenBank/DDBJ databases">
        <title>The Genome Sequence of Coccidioides posadasii RMSCC_3488.</title>
        <authorList>
            <consortium name="Coccidioides Genome Resources Consortium"/>
            <consortium name="The Broad Institute Genome Sequencing Platform"/>
            <person name="Henn M.R."/>
            <person name="Sykes S."/>
            <person name="Young S."/>
            <person name="Jaffe D."/>
            <person name="Berlin A."/>
            <person name="Alvarez P."/>
            <person name="Butler J."/>
            <person name="Gnerre S."/>
            <person name="Grabherr M."/>
            <person name="Mauceli E."/>
            <person name="Brockman W."/>
            <person name="Kodira C."/>
            <person name="Alvarado L."/>
            <person name="Zeng Q."/>
            <person name="Crawford M."/>
            <person name="Antoine C."/>
            <person name="Devon K."/>
            <person name="Galgiani J."/>
            <person name="Orsborn K."/>
            <person name="Lewis M.L."/>
            <person name="Nusbaum C."/>
            <person name="Galagan J."/>
            <person name="Birren B."/>
        </authorList>
    </citation>
    <scope>NUCLEOTIDE SEQUENCE [LARGE SCALE GENOMIC DNA]</scope>
    <source>
        <strain evidence="3 4">RMSCC 3488</strain>
    </source>
</reference>
<keyword evidence="2" id="KW-0732">Signal</keyword>
<feature type="signal peptide" evidence="2">
    <location>
        <begin position="1"/>
        <end position="16"/>
    </location>
</feature>
<gene>
    <name evidence="3" type="ORF">CPAG_05380</name>
</gene>
<dbReference type="AlphaFoldDB" id="A0A0J6IBN2"/>
<feature type="compositionally biased region" description="Low complexity" evidence="1">
    <location>
        <begin position="72"/>
        <end position="86"/>
    </location>
</feature>
<accession>A0A0J6IBN2</accession>
<feature type="chain" id="PRO_5005274722" evidence="2">
    <location>
        <begin position="17"/>
        <end position="113"/>
    </location>
</feature>
<evidence type="ECO:0000256" key="1">
    <source>
        <dbReference type="SAM" id="MobiDB-lite"/>
    </source>
</evidence>
<dbReference type="EMBL" id="DS268111">
    <property type="protein sequence ID" value="KMM69057.1"/>
    <property type="molecule type" value="Genomic_DNA"/>
</dbReference>
<evidence type="ECO:0000256" key="2">
    <source>
        <dbReference type="SAM" id="SignalP"/>
    </source>
</evidence>
<proteinExistence type="predicted"/>